<organism evidence="4 5">
    <name type="scientific">Heterostelium pallidum (strain ATCC 26659 / Pp 5 / PN500)</name>
    <name type="common">Cellular slime mold</name>
    <name type="synonym">Polysphondylium pallidum</name>
    <dbReference type="NCBI Taxonomy" id="670386"/>
    <lineage>
        <taxon>Eukaryota</taxon>
        <taxon>Amoebozoa</taxon>
        <taxon>Evosea</taxon>
        <taxon>Eumycetozoa</taxon>
        <taxon>Dictyostelia</taxon>
        <taxon>Acytosteliales</taxon>
        <taxon>Acytosteliaceae</taxon>
        <taxon>Heterostelium</taxon>
    </lineage>
</organism>
<dbReference type="InParanoid" id="D3AW68"/>
<dbReference type="GeneID" id="31355874"/>
<dbReference type="Gene3D" id="1.10.10.60">
    <property type="entry name" value="Homeodomain-like"/>
    <property type="match status" value="1"/>
</dbReference>
<dbReference type="SUPFAM" id="SSF46689">
    <property type="entry name" value="Homeodomain-like"/>
    <property type="match status" value="1"/>
</dbReference>
<proteinExistence type="predicted"/>
<accession>D3AW68</accession>
<dbReference type="InterPro" id="IPR006600">
    <property type="entry name" value="HTH_CenpB_DNA-bd_dom"/>
</dbReference>
<dbReference type="PROSITE" id="PS51253">
    <property type="entry name" value="HTH_CENPB"/>
    <property type="match status" value="1"/>
</dbReference>
<gene>
    <name evidence="4" type="ORF">PPL_00340</name>
</gene>
<evidence type="ECO:0000256" key="2">
    <source>
        <dbReference type="SAM" id="MobiDB-lite"/>
    </source>
</evidence>
<sequence length="330" mass="37085">MHLSFILNPTSTSNIGCSNNSSISNCKTDIVVTSTCNQQQQQSSCQSSSTTPTKSFLNDLSNNNNNNNNFNNNNEFNNNNNDKFNIVNNLSNSNKLNPNYNHFNNSYNHHFTNFDTALSPLDSLSEISCSFESSPYFPHSPVTFSPISPISPRSPRAAAFSPRTPISSPPLSPMFSPSSPSSSKANESSQVVPKKENSIKKARKSYEVSKKLEILAEKDKFGMAFVVDKYEISRSIISRWHSNADKYRAFQKKNLKKLHKGPKASFSEEQERVIISRIEEYKQKNPGEVVNGETIKNIALQFSNQLGNNSFKASSGWLENFKNRWNLRSI</sequence>
<comment type="caution">
    <text evidence="4">The sequence shown here is derived from an EMBL/GenBank/DDBJ whole genome shotgun (WGS) entry which is preliminary data.</text>
</comment>
<evidence type="ECO:0000313" key="4">
    <source>
        <dbReference type="EMBL" id="EFA86541.1"/>
    </source>
</evidence>
<feature type="region of interest" description="Disordered" evidence="2">
    <location>
        <begin position="153"/>
        <end position="200"/>
    </location>
</feature>
<protein>
    <recommendedName>
        <fullName evidence="3">HTH CENPB-type domain-containing protein</fullName>
    </recommendedName>
</protein>
<evidence type="ECO:0000313" key="5">
    <source>
        <dbReference type="Proteomes" id="UP000001396"/>
    </source>
</evidence>
<feature type="compositionally biased region" description="Low complexity" evidence="2">
    <location>
        <begin position="153"/>
        <end position="166"/>
    </location>
</feature>
<dbReference type="InterPro" id="IPR009057">
    <property type="entry name" value="Homeodomain-like_sf"/>
</dbReference>
<keyword evidence="5" id="KW-1185">Reference proteome</keyword>
<dbReference type="STRING" id="670386.D3AW68"/>
<dbReference type="Pfam" id="PF03221">
    <property type="entry name" value="HTH_Tnp_Tc5"/>
    <property type="match status" value="1"/>
</dbReference>
<keyword evidence="1" id="KW-0238">DNA-binding</keyword>
<dbReference type="AlphaFoldDB" id="D3AW68"/>
<feature type="compositionally biased region" description="Polar residues" evidence="2">
    <location>
        <begin position="52"/>
        <end position="61"/>
    </location>
</feature>
<feature type="region of interest" description="Disordered" evidence="2">
    <location>
        <begin position="41"/>
        <end position="83"/>
    </location>
</feature>
<feature type="compositionally biased region" description="Low complexity" evidence="2">
    <location>
        <begin position="173"/>
        <end position="189"/>
    </location>
</feature>
<dbReference type="SMART" id="SM00674">
    <property type="entry name" value="CENPB"/>
    <property type="match status" value="1"/>
</dbReference>
<feature type="compositionally biased region" description="Low complexity" evidence="2">
    <location>
        <begin position="41"/>
        <end position="51"/>
    </location>
</feature>
<dbReference type="RefSeq" id="XP_020438646.1">
    <property type="nucleotide sequence ID" value="XM_020571372.1"/>
</dbReference>
<dbReference type="Proteomes" id="UP000001396">
    <property type="component" value="Unassembled WGS sequence"/>
</dbReference>
<dbReference type="GO" id="GO:0003677">
    <property type="term" value="F:DNA binding"/>
    <property type="evidence" value="ECO:0007669"/>
    <property type="project" value="UniProtKB-KW"/>
</dbReference>
<dbReference type="OMA" id="STSNIGC"/>
<feature type="domain" description="HTH CENPB-type" evidence="3">
    <location>
        <begin position="258"/>
        <end position="330"/>
    </location>
</feature>
<feature type="compositionally biased region" description="Low complexity" evidence="2">
    <location>
        <begin position="62"/>
        <end position="83"/>
    </location>
</feature>
<dbReference type="EMBL" id="ADBJ01000002">
    <property type="protein sequence ID" value="EFA86541.1"/>
    <property type="molecule type" value="Genomic_DNA"/>
</dbReference>
<name>D3AW68_HETP5</name>
<evidence type="ECO:0000256" key="1">
    <source>
        <dbReference type="ARBA" id="ARBA00023125"/>
    </source>
</evidence>
<evidence type="ECO:0000259" key="3">
    <source>
        <dbReference type="PROSITE" id="PS51253"/>
    </source>
</evidence>
<reference evidence="4 5" key="1">
    <citation type="journal article" date="2011" name="Genome Res.">
        <title>Phylogeny-wide analysis of social amoeba genomes highlights ancient origins for complex intercellular communication.</title>
        <authorList>
            <person name="Heidel A.J."/>
            <person name="Lawal H.M."/>
            <person name="Felder M."/>
            <person name="Schilde C."/>
            <person name="Helps N.R."/>
            <person name="Tunggal B."/>
            <person name="Rivero F."/>
            <person name="John U."/>
            <person name="Schleicher M."/>
            <person name="Eichinger L."/>
            <person name="Platzer M."/>
            <person name="Noegel A.A."/>
            <person name="Schaap P."/>
            <person name="Gloeckner G."/>
        </authorList>
    </citation>
    <scope>NUCLEOTIDE SEQUENCE [LARGE SCALE GENOMIC DNA]</scope>
    <source>
        <strain evidence="5">ATCC 26659 / Pp 5 / PN500</strain>
    </source>
</reference>